<sequence>MKNKLLNPLALVFELKDYISSIFFVFAMSIWIHIVWIVPFFAIFLLIYKIIFYFTYRYSILEDQLLIKHGLFFKKELHMPYERIQNIHRKQWFFLKPFHLESVSIDNASHSDSKSNIDLAAINELVAETLEHKRKSANNSNSNNEKEQKTKELNDLDAQYSISNHSMNLFALTSFRAFFGIFIIWQLYSRYSYLISDRYKNHILSFINNEGILIILIEFALFLIFAFLFSYISIWIQYYQFNLSKKNNDLTFSRGLFKKETVKIKTNRIQSIDFNQNIIRRWLNLTTVKITIISDKLEDSKTKDPIIFPILNAQQLYSITNQFLDTLPETEPRVLGKKRYSIWLFSRNSLWCLLLPFPILSGGINFIIPFLITEILVIILCIFNGFYRHAHNGVNLTSNNDVLVIERCRFFNRHLHFINWHKIQSITLRESIWMQNKNLAHLKVSERRGNSADEIVAKYIDVHRAKDIYNWYQEK</sequence>
<evidence type="ECO:0000313" key="5">
    <source>
        <dbReference type="Proteomes" id="UP000831859"/>
    </source>
</evidence>
<keyword evidence="2" id="KW-0472">Membrane</keyword>
<keyword evidence="5" id="KW-1185">Reference proteome</keyword>
<feature type="transmembrane region" description="Helical" evidence="2">
    <location>
        <begin position="169"/>
        <end position="188"/>
    </location>
</feature>
<proteinExistence type="predicted"/>
<accession>A0ABY4PFR9</accession>
<feature type="transmembrane region" description="Helical" evidence="2">
    <location>
        <begin position="366"/>
        <end position="387"/>
    </location>
</feature>
<dbReference type="Pfam" id="PF03703">
    <property type="entry name" value="bPH_2"/>
    <property type="match status" value="3"/>
</dbReference>
<dbReference type="InterPro" id="IPR005182">
    <property type="entry name" value="YdbS-like_PH"/>
</dbReference>
<evidence type="ECO:0000313" key="4">
    <source>
        <dbReference type="EMBL" id="UQS84503.1"/>
    </source>
</evidence>
<dbReference type="Proteomes" id="UP000831859">
    <property type="component" value="Chromosome"/>
</dbReference>
<organism evidence="4 5">
    <name type="scientific">Apilactobacillus apisilvae</name>
    <dbReference type="NCBI Taxonomy" id="2923364"/>
    <lineage>
        <taxon>Bacteria</taxon>
        <taxon>Bacillati</taxon>
        <taxon>Bacillota</taxon>
        <taxon>Bacilli</taxon>
        <taxon>Lactobacillales</taxon>
        <taxon>Lactobacillaceae</taxon>
        <taxon>Apilactobacillus</taxon>
    </lineage>
</organism>
<evidence type="ECO:0000259" key="3">
    <source>
        <dbReference type="Pfam" id="PF03703"/>
    </source>
</evidence>
<dbReference type="EMBL" id="CP093362">
    <property type="protein sequence ID" value="UQS84503.1"/>
    <property type="molecule type" value="Genomic_DNA"/>
</dbReference>
<feature type="transmembrane region" description="Helical" evidence="2">
    <location>
        <begin position="342"/>
        <end position="360"/>
    </location>
</feature>
<dbReference type="InterPro" id="IPR014529">
    <property type="entry name" value="UCP026631"/>
</dbReference>
<feature type="coiled-coil region" evidence="1">
    <location>
        <begin position="127"/>
        <end position="159"/>
    </location>
</feature>
<feature type="domain" description="YdbS-like PH" evidence="3">
    <location>
        <begin position="53"/>
        <end position="131"/>
    </location>
</feature>
<reference evidence="4 5" key="1">
    <citation type="journal article" date="2022" name="Int. J. Syst. Evol. Microbiol.">
        <title>Apilactobacillus apisilvae sp. nov., Nicolia spurrieriana gen. nov. sp. nov., Bombilactobacillus folatiphilus sp. nov. and Bombilactobacillus thymidiniphilus sp. nov., four new lactic acid bacterial isolates from stingless bees Tetragonula carbonaria and Austroplebeia australis.</title>
        <authorList>
            <person name="Oliphant S.A."/>
            <person name="Watson-Haigh N.S."/>
            <person name="Sumby K.M."/>
            <person name="Gardner J."/>
            <person name="Groom S."/>
            <person name="Jiranek V."/>
        </authorList>
    </citation>
    <scope>NUCLEOTIDE SEQUENCE [LARGE SCALE GENOMIC DNA]</scope>
    <source>
        <strain evidence="4 5">SG5_A10</strain>
    </source>
</reference>
<feature type="transmembrane region" description="Helical" evidence="2">
    <location>
        <begin position="20"/>
        <end position="48"/>
    </location>
</feature>
<feature type="domain" description="YdbS-like PH" evidence="3">
    <location>
        <begin position="397"/>
        <end position="472"/>
    </location>
</feature>
<name>A0ABY4PFR9_9LACO</name>
<dbReference type="PIRSF" id="PIRSF026631">
    <property type="entry name" value="UCP026631"/>
    <property type="match status" value="1"/>
</dbReference>
<keyword evidence="2" id="KW-1133">Transmembrane helix</keyword>
<gene>
    <name evidence="4" type="ORF">MOO46_04410</name>
</gene>
<keyword evidence="1" id="KW-0175">Coiled coil</keyword>
<dbReference type="RefSeq" id="WP_249510489.1">
    <property type="nucleotide sequence ID" value="NZ_CP093362.1"/>
</dbReference>
<feature type="domain" description="YdbS-like PH" evidence="3">
    <location>
        <begin position="238"/>
        <end position="297"/>
    </location>
</feature>
<keyword evidence="2" id="KW-0812">Transmembrane</keyword>
<protein>
    <submittedName>
        <fullName evidence="4">PH domain-containing protein</fullName>
    </submittedName>
</protein>
<evidence type="ECO:0000256" key="1">
    <source>
        <dbReference type="SAM" id="Coils"/>
    </source>
</evidence>
<dbReference type="PANTHER" id="PTHR34473">
    <property type="entry name" value="UPF0699 TRANSMEMBRANE PROTEIN YDBS"/>
    <property type="match status" value="1"/>
</dbReference>
<evidence type="ECO:0000256" key="2">
    <source>
        <dbReference type="SAM" id="Phobius"/>
    </source>
</evidence>
<feature type="transmembrane region" description="Helical" evidence="2">
    <location>
        <begin position="212"/>
        <end position="236"/>
    </location>
</feature>
<dbReference type="PANTHER" id="PTHR34473:SF2">
    <property type="entry name" value="UPF0699 TRANSMEMBRANE PROTEIN YDBT"/>
    <property type="match status" value="1"/>
</dbReference>